<dbReference type="NCBIfam" id="TIGR02532">
    <property type="entry name" value="IV_pilin_GFxxxE"/>
    <property type="match status" value="1"/>
</dbReference>
<keyword evidence="3" id="KW-1185">Reference proteome</keyword>
<name>A0ABT5FCP9_9GAMM</name>
<accession>A0ABT5FCP9</accession>
<keyword evidence="1" id="KW-0812">Transmembrane</keyword>
<dbReference type="EMBL" id="JAQOMS010000002">
    <property type="protein sequence ID" value="MDC2888367.1"/>
    <property type="molecule type" value="Genomic_DNA"/>
</dbReference>
<reference evidence="2 3" key="1">
    <citation type="submission" date="2023-01" db="EMBL/GenBank/DDBJ databases">
        <title>Psychrosphaera sp. nov., isolated from marine algae.</title>
        <authorList>
            <person name="Bayburt H."/>
            <person name="Choi B.J."/>
            <person name="Kim J.M."/>
            <person name="Choi D.G."/>
            <person name="Jeon C.O."/>
        </authorList>
    </citation>
    <scope>NUCLEOTIDE SEQUENCE [LARGE SCALE GENOMIC DNA]</scope>
    <source>
        <strain evidence="2 3">G1-22</strain>
    </source>
</reference>
<dbReference type="Pfam" id="PF16732">
    <property type="entry name" value="ComP_DUS"/>
    <property type="match status" value="1"/>
</dbReference>
<keyword evidence="1" id="KW-0472">Membrane</keyword>
<dbReference type="Pfam" id="PF07963">
    <property type="entry name" value="N_methyl"/>
    <property type="match status" value="1"/>
</dbReference>
<gene>
    <name evidence="2" type="ORF">PN838_05795</name>
</gene>
<dbReference type="InterPro" id="IPR012902">
    <property type="entry name" value="N_methyl_site"/>
</dbReference>
<dbReference type="PANTHER" id="PTHR30093">
    <property type="entry name" value="GENERAL SECRETION PATHWAY PROTEIN G"/>
    <property type="match status" value="1"/>
</dbReference>
<dbReference type="RefSeq" id="WP_215962232.1">
    <property type="nucleotide sequence ID" value="NZ_JAQOMS010000002.1"/>
</dbReference>
<evidence type="ECO:0000313" key="2">
    <source>
        <dbReference type="EMBL" id="MDC2888367.1"/>
    </source>
</evidence>
<dbReference type="InterPro" id="IPR031982">
    <property type="entry name" value="PilE-like"/>
</dbReference>
<evidence type="ECO:0000313" key="3">
    <source>
        <dbReference type="Proteomes" id="UP001528411"/>
    </source>
</evidence>
<dbReference type="PANTHER" id="PTHR30093:SF47">
    <property type="entry name" value="TYPE IV PILUS NON-CORE MINOR PILIN PILE"/>
    <property type="match status" value="1"/>
</dbReference>
<sequence length="163" mass="17391">MTYKLKCQNGFSLIELLIVVSIIGILAGVIYPSYTRHAQSSYRAQAQADLLALATAMEKHRATTFSYAGAAGTSDAPTDTGAPWIYDDQSPSNTGSEAIYNLTIQAVGGNGRTYEIRATPVASGPVGQGSMKEGIMSYFSDGRKAIDADHDGAYSADEFCWKC</sequence>
<organism evidence="2 3">
    <name type="scientific">Psychrosphaera algicola</name>
    <dbReference type="NCBI Taxonomy" id="3023714"/>
    <lineage>
        <taxon>Bacteria</taxon>
        <taxon>Pseudomonadati</taxon>
        <taxon>Pseudomonadota</taxon>
        <taxon>Gammaproteobacteria</taxon>
        <taxon>Alteromonadales</taxon>
        <taxon>Pseudoalteromonadaceae</taxon>
        <taxon>Psychrosphaera</taxon>
    </lineage>
</organism>
<proteinExistence type="predicted"/>
<protein>
    <submittedName>
        <fullName evidence="2">Prepilin-type N-terminal cleavage/methylation domain-containing protein</fullName>
    </submittedName>
</protein>
<dbReference type="Proteomes" id="UP001528411">
    <property type="component" value="Unassembled WGS sequence"/>
</dbReference>
<keyword evidence="1" id="KW-1133">Transmembrane helix</keyword>
<comment type="caution">
    <text evidence="2">The sequence shown here is derived from an EMBL/GenBank/DDBJ whole genome shotgun (WGS) entry which is preliminary data.</text>
</comment>
<feature type="transmembrane region" description="Helical" evidence="1">
    <location>
        <begin position="12"/>
        <end position="34"/>
    </location>
</feature>
<evidence type="ECO:0000256" key="1">
    <source>
        <dbReference type="SAM" id="Phobius"/>
    </source>
</evidence>